<accession>A0A2R4X0E1</accession>
<keyword evidence="4" id="KW-1185">Reference proteome</keyword>
<feature type="compositionally biased region" description="Polar residues" evidence="1">
    <location>
        <begin position="302"/>
        <end position="314"/>
    </location>
</feature>
<evidence type="ECO:0000256" key="1">
    <source>
        <dbReference type="SAM" id="MobiDB-lite"/>
    </source>
</evidence>
<dbReference type="Gene3D" id="3.50.50.60">
    <property type="entry name" value="FAD/NAD(P)-binding domain"/>
    <property type="match status" value="1"/>
</dbReference>
<evidence type="ECO:0000259" key="2">
    <source>
        <dbReference type="Pfam" id="PF01494"/>
    </source>
</evidence>
<dbReference type="GeneID" id="36511998"/>
<dbReference type="PANTHER" id="PTHR42685:SF21">
    <property type="entry name" value="DEHYDROGENASE (FLAVOPROTEIN)-LIKE PROTEIN"/>
    <property type="match status" value="1"/>
</dbReference>
<dbReference type="Proteomes" id="UP000244727">
    <property type="component" value="Chromosome"/>
</dbReference>
<dbReference type="InterPro" id="IPR036188">
    <property type="entry name" value="FAD/NAD-bd_sf"/>
</dbReference>
<feature type="region of interest" description="Disordered" evidence="1">
    <location>
        <begin position="292"/>
        <end position="314"/>
    </location>
</feature>
<dbReference type="AlphaFoldDB" id="A0A2R4X0E1"/>
<dbReference type="RefSeq" id="WP_108381616.1">
    <property type="nucleotide sequence ID" value="NZ_CP028858.1"/>
</dbReference>
<feature type="compositionally biased region" description="Basic and acidic residues" evidence="1">
    <location>
        <begin position="292"/>
        <end position="301"/>
    </location>
</feature>
<evidence type="ECO:0000313" key="3">
    <source>
        <dbReference type="EMBL" id="AWB27247.1"/>
    </source>
</evidence>
<feature type="domain" description="FAD-binding" evidence="2">
    <location>
        <begin position="4"/>
        <end position="171"/>
    </location>
</feature>
<dbReference type="InterPro" id="IPR050407">
    <property type="entry name" value="Geranylgeranyl_reductase"/>
</dbReference>
<dbReference type="KEGG" id="harc:HARCEL1_05785"/>
<name>A0A2R4X0E1_9EURY</name>
<dbReference type="SUPFAM" id="SSF51905">
    <property type="entry name" value="FAD/NAD(P)-binding domain"/>
    <property type="match status" value="1"/>
</dbReference>
<reference evidence="3 4" key="1">
    <citation type="submission" date="2018-04" db="EMBL/GenBank/DDBJ databases">
        <title>Halococcoides cellulosivorans gen. nov., sp. nov., an extremely halophilic cellulose-utilizing haloarchaeon from hypersaline lakes.</title>
        <authorList>
            <person name="Sorokin D.Y."/>
            <person name="Toshchakov S.V."/>
            <person name="Samarov N.I."/>
            <person name="Korzhenkov A."/>
            <person name="Kublanov I.V."/>
        </authorList>
    </citation>
    <scope>NUCLEOTIDE SEQUENCE [LARGE SCALE GENOMIC DNA]</scope>
    <source>
        <strain evidence="3 4">HArcel1</strain>
    </source>
</reference>
<dbReference type="GO" id="GO:0071949">
    <property type="term" value="F:FAD binding"/>
    <property type="evidence" value="ECO:0007669"/>
    <property type="project" value="InterPro"/>
</dbReference>
<proteinExistence type="predicted"/>
<dbReference type="InterPro" id="IPR002938">
    <property type="entry name" value="FAD-bd"/>
</dbReference>
<dbReference type="Pfam" id="PF01494">
    <property type="entry name" value="FAD_binding_3"/>
    <property type="match status" value="1"/>
</dbReference>
<evidence type="ECO:0000313" key="4">
    <source>
        <dbReference type="Proteomes" id="UP000244727"/>
    </source>
</evidence>
<dbReference type="EMBL" id="CP028858">
    <property type="protein sequence ID" value="AWB27247.1"/>
    <property type="molecule type" value="Genomic_DNA"/>
</dbReference>
<organism evidence="3 4">
    <name type="scientific">Halococcoides cellulosivorans</name>
    <dbReference type="NCBI Taxonomy" id="1679096"/>
    <lineage>
        <taxon>Archaea</taxon>
        <taxon>Methanobacteriati</taxon>
        <taxon>Methanobacteriota</taxon>
        <taxon>Stenosarchaea group</taxon>
        <taxon>Halobacteria</taxon>
        <taxon>Halobacteriales</taxon>
        <taxon>Haloarculaceae</taxon>
        <taxon>Halococcoides</taxon>
    </lineage>
</organism>
<gene>
    <name evidence="3" type="ORF">HARCEL1_05785</name>
</gene>
<sequence length="452" mass="48418">MDEVAIAVVGGGPAGTSAAEAAASAGAEVRLYEKGVPRADRPEPGADSTDAAGLLDYWFDVMGISYAEFPDHLISAECTGAAFYGPTVETTITDTGLADGEAPFGITFDRSGFDDWLRQRAEAAGADVRVGTGVSSVSSTPSGGWTHTLELADGTTVEADRVILADGPSRSVTLDALSQFADRDRVEEAIGPDHANHIGYQEYRRLPEDAIDDDQFHFWWGAIPGHTAYPWVFPDGEDRYRIGLTMPSALDLATVDDPANYTLIDADDERMPPGAIVVERLLDRVLGVDPDDAPRLDDRGKSNGTEAYPISSTRPIESPVGADLAVAGGAMGTTSAFHEGGDHVAVRTGSIAGRLAAADRLDEYNAAWQDAIGSEIRRNVAVADMVRGYGPDDWDRRLQTGQRVLDSDRSGIWRLFSTGIDGARVVAEYTYRRWQLRDGGYVGLPESAYDIA</sequence>
<protein>
    <submittedName>
        <fullName evidence="3">NAD(P)/FAD-dependent oxidoreductase</fullName>
    </submittedName>
</protein>
<dbReference type="PANTHER" id="PTHR42685">
    <property type="entry name" value="GERANYLGERANYL DIPHOSPHATE REDUCTASE"/>
    <property type="match status" value="1"/>
</dbReference>